<protein>
    <submittedName>
        <fullName evidence="1">Uncharacterized protein</fullName>
    </submittedName>
</protein>
<dbReference type="EMBL" id="NOJY02000016">
    <property type="protein sequence ID" value="RDY27094.1"/>
    <property type="molecule type" value="Genomic_DNA"/>
</dbReference>
<evidence type="ECO:0000313" key="2">
    <source>
        <dbReference type="Proteomes" id="UP000215694"/>
    </source>
</evidence>
<sequence length="161" mass="18551">MEDIYRVEGMLNRSFVGHISYTVCLEKVYENIKIDFSFDKQIVNEITDEIKKAMIIDYTNDHKDELVDEPSEEKFKEGAKHMKTEIHISAFLNDRFIGGIHRQLTDRSIYISSKESTNGAICQDNIQGVLKVNIMVFNVIYDNTQYKLNVSGDVLKGADYV</sequence>
<proteinExistence type="predicted"/>
<accession>A0A371J332</accession>
<gene>
    <name evidence="1" type="ORF">CHL78_010755</name>
</gene>
<dbReference type="OrthoDB" id="1973144at2"/>
<comment type="caution">
    <text evidence="1">The sequence shown here is derived from an EMBL/GenBank/DDBJ whole genome shotgun (WGS) entry which is preliminary data.</text>
</comment>
<keyword evidence="2" id="KW-1185">Reference proteome</keyword>
<organism evidence="1 2">
    <name type="scientific">Romboutsia weinsteinii</name>
    <dbReference type="NCBI Taxonomy" id="2020949"/>
    <lineage>
        <taxon>Bacteria</taxon>
        <taxon>Bacillati</taxon>
        <taxon>Bacillota</taxon>
        <taxon>Clostridia</taxon>
        <taxon>Peptostreptococcales</taxon>
        <taxon>Peptostreptococcaceae</taxon>
        <taxon>Romboutsia</taxon>
    </lineage>
</organism>
<dbReference type="RefSeq" id="WP_094367411.1">
    <property type="nucleotide sequence ID" value="NZ_NOJY02000016.1"/>
</dbReference>
<dbReference type="Pfam" id="PF20374">
    <property type="entry name" value="DUF6669"/>
    <property type="match status" value="1"/>
</dbReference>
<name>A0A371J332_9FIRM</name>
<evidence type="ECO:0000313" key="1">
    <source>
        <dbReference type="EMBL" id="RDY27094.1"/>
    </source>
</evidence>
<dbReference type="Proteomes" id="UP000215694">
    <property type="component" value="Unassembled WGS sequence"/>
</dbReference>
<reference evidence="1 2" key="1">
    <citation type="journal article" date="2017" name="Genome Announc.">
        <title>Draft Genome Sequence of Romboutsia weinsteinii sp. nov. Strain CCRI-19649(T) Isolated from Surface Water.</title>
        <authorList>
            <person name="Maheux A.F."/>
            <person name="Boudreau D.K."/>
            <person name="Berube E."/>
            <person name="Boissinot M."/>
            <person name="Cantin P."/>
            <person name="Raymond F."/>
            <person name="Corbeil J."/>
            <person name="Omar R.F."/>
            <person name="Bergeron M.G."/>
        </authorList>
    </citation>
    <scope>NUCLEOTIDE SEQUENCE [LARGE SCALE GENOMIC DNA]</scope>
    <source>
        <strain evidence="1 2">CCRI-19649</strain>
    </source>
</reference>
<dbReference type="InterPro" id="IPR046610">
    <property type="entry name" value="DUF6669"/>
</dbReference>
<dbReference type="AlphaFoldDB" id="A0A371J332"/>